<feature type="transmembrane region" description="Helical" evidence="9">
    <location>
        <begin position="199"/>
        <end position="216"/>
    </location>
</feature>
<dbReference type="GeneID" id="105034276"/>
<name>A0A6I9QDN9_ELAGV</name>
<protein>
    <recommendedName>
        <fullName evidence="9">Vacuolar iron transporter</fullName>
    </recommendedName>
</protein>
<dbReference type="AlphaFoldDB" id="A0A6I9QDN9"/>
<feature type="transmembrane region" description="Helical" evidence="9">
    <location>
        <begin position="168"/>
        <end position="193"/>
    </location>
</feature>
<keyword evidence="9" id="KW-0406">Ion transport</keyword>
<accession>A0A6I9QDN9</accession>
<evidence type="ECO:0000256" key="6">
    <source>
        <dbReference type="ARBA" id="ARBA00022989"/>
    </source>
</evidence>
<keyword evidence="3" id="KW-0410">Iron transport</keyword>
<keyword evidence="5 9" id="KW-0812">Transmembrane</keyword>
<dbReference type="GO" id="GO:0140315">
    <property type="term" value="F:iron ion sequestering activity"/>
    <property type="evidence" value="ECO:0007669"/>
    <property type="project" value="UniProtKB-UniRule"/>
</dbReference>
<evidence type="ECO:0000256" key="9">
    <source>
        <dbReference type="RuleBase" id="RU369115"/>
    </source>
</evidence>
<evidence type="ECO:0000256" key="1">
    <source>
        <dbReference type="ARBA" id="ARBA00004128"/>
    </source>
</evidence>
<dbReference type="RefSeq" id="XP_010907660.1">
    <property type="nucleotide sequence ID" value="XM_010909358.2"/>
</dbReference>
<dbReference type="GO" id="GO:0005774">
    <property type="term" value="C:vacuolar membrane"/>
    <property type="evidence" value="ECO:0007669"/>
    <property type="project" value="UniProtKB-SubCell"/>
</dbReference>
<proteinExistence type="inferred from homology"/>
<dbReference type="InterPro" id="IPR008217">
    <property type="entry name" value="Ccc1_fam"/>
</dbReference>
<feature type="transmembrane region" description="Helical" evidence="9">
    <location>
        <begin position="63"/>
        <end position="85"/>
    </location>
</feature>
<evidence type="ECO:0000256" key="3">
    <source>
        <dbReference type="ARBA" id="ARBA00022496"/>
    </source>
</evidence>
<evidence type="ECO:0000256" key="7">
    <source>
        <dbReference type="ARBA" id="ARBA00023136"/>
    </source>
</evidence>
<keyword evidence="3" id="KW-0408">Iron</keyword>
<evidence type="ECO:0000256" key="4">
    <source>
        <dbReference type="ARBA" id="ARBA00022554"/>
    </source>
</evidence>
<keyword evidence="6 9" id="KW-1133">Transmembrane helix</keyword>
<comment type="subcellular location">
    <subcellularLocation>
        <location evidence="1 9">Vacuole membrane</location>
        <topology evidence="1 9">Multi-pass membrane protein</topology>
    </subcellularLocation>
</comment>
<dbReference type="GO" id="GO:0005384">
    <property type="term" value="F:manganese ion transmembrane transporter activity"/>
    <property type="evidence" value="ECO:0007669"/>
    <property type="project" value="InterPro"/>
</dbReference>
<dbReference type="GO" id="GO:0005381">
    <property type="term" value="F:iron ion transmembrane transporter activity"/>
    <property type="evidence" value="ECO:0007669"/>
    <property type="project" value="UniProtKB-UniRule"/>
</dbReference>
<evidence type="ECO:0000313" key="11">
    <source>
        <dbReference type="RefSeq" id="XP_010907660.1"/>
    </source>
</evidence>
<reference evidence="11" key="1">
    <citation type="submission" date="2025-08" db="UniProtKB">
        <authorList>
            <consortium name="RefSeq"/>
        </authorList>
    </citation>
    <scope>IDENTIFICATION</scope>
</reference>
<dbReference type="OrthoDB" id="73465at2759"/>
<evidence type="ECO:0000313" key="10">
    <source>
        <dbReference type="Proteomes" id="UP000504607"/>
    </source>
</evidence>
<keyword evidence="10" id="KW-1185">Reference proteome</keyword>
<keyword evidence="4 9" id="KW-0926">Vacuole</keyword>
<comment type="catalytic activity">
    <reaction evidence="8">
        <text>Fe(2+)(in) = Fe(2+)(out)</text>
        <dbReference type="Rhea" id="RHEA:28486"/>
        <dbReference type="ChEBI" id="CHEBI:29033"/>
    </reaction>
    <physiologicalReaction direction="left-to-right" evidence="8">
        <dbReference type="Rhea" id="RHEA:28487"/>
    </physiologicalReaction>
</comment>
<feature type="transmembrane region" description="Helical" evidence="9">
    <location>
        <begin position="228"/>
        <end position="249"/>
    </location>
</feature>
<keyword evidence="9" id="KW-0813">Transport</keyword>
<gene>
    <name evidence="11" type="primary">LOC105034276</name>
</gene>
<evidence type="ECO:0000256" key="8">
    <source>
        <dbReference type="ARBA" id="ARBA00044464"/>
    </source>
</evidence>
<dbReference type="PANTHER" id="PTHR31851">
    <property type="entry name" value="FE(2+)/MN(2+) TRANSPORTER PCL1"/>
    <property type="match status" value="1"/>
</dbReference>
<sequence length="257" mass="27369">MALEASPPLLHIHHEENGSGVGREGFWSEDIVKSVIDAGLDAIVTSFSLISSISASRLSSVDVLVLGFANLVAGGISMGFGDLVSTSTEKEMAKKERATTEKDVSSSISSQQTQLLSTYQALGMDLEDAKTVVNVLSKYQDILVDEKMTARKGMLPPRQTEKPWKSGLITFASFILFGSVPLLSFVILIPFTGDDSTKFLGACLLSALALALLGLARAKISGHYVHSVAATLFNGCIAATCAYLIGWMLRNVAGLHD</sequence>
<dbReference type="GO" id="GO:0030026">
    <property type="term" value="P:intracellular manganese ion homeostasis"/>
    <property type="evidence" value="ECO:0007669"/>
    <property type="project" value="InterPro"/>
</dbReference>
<dbReference type="InParanoid" id="A0A6I9QDN9"/>
<comment type="similarity">
    <text evidence="2 9">Belongs to the CCC1 family.</text>
</comment>
<comment type="caution">
    <text evidence="9">Lacks conserved residue(s) required for the propagation of feature annotation.</text>
</comment>
<dbReference type="Proteomes" id="UP000504607">
    <property type="component" value="Unplaced"/>
</dbReference>
<evidence type="ECO:0000256" key="5">
    <source>
        <dbReference type="ARBA" id="ARBA00022692"/>
    </source>
</evidence>
<dbReference type="KEGG" id="egu:105034276"/>
<keyword evidence="7 9" id="KW-0472">Membrane</keyword>
<comment type="function">
    <text evidence="9">Vacuolar Fe(2+) uptake transporter.</text>
</comment>
<organism evidence="10 11">
    <name type="scientific">Elaeis guineensis var. tenera</name>
    <name type="common">Oil palm</name>
    <dbReference type="NCBI Taxonomy" id="51953"/>
    <lineage>
        <taxon>Eukaryota</taxon>
        <taxon>Viridiplantae</taxon>
        <taxon>Streptophyta</taxon>
        <taxon>Embryophyta</taxon>
        <taxon>Tracheophyta</taxon>
        <taxon>Spermatophyta</taxon>
        <taxon>Magnoliopsida</taxon>
        <taxon>Liliopsida</taxon>
        <taxon>Arecaceae</taxon>
        <taxon>Arecoideae</taxon>
        <taxon>Cocoseae</taxon>
        <taxon>Elaeidinae</taxon>
        <taxon>Elaeis</taxon>
    </lineage>
</organism>
<evidence type="ECO:0000256" key="2">
    <source>
        <dbReference type="ARBA" id="ARBA00007049"/>
    </source>
</evidence>
<dbReference type="Pfam" id="PF01988">
    <property type="entry name" value="VIT1"/>
    <property type="match status" value="1"/>
</dbReference>